<gene>
    <name evidence="1" type="ORF">PACLA_8A038620</name>
</gene>
<dbReference type="AlphaFoldDB" id="A0A6S7IXE1"/>
<dbReference type="Pfam" id="PF00078">
    <property type="entry name" value="RVT_1"/>
    <property type="match status" value="1"/>
</dbReference>
<proteinExistence type="predicted"/>
<sequence length="181" mass="20276">DYLTDRCQRVVLENVDSEWSPVTSGVPQGSILGPLLFTIFINTLPDSLSAPASKTALYADDSKVYRPITSPVDSMALQQDLNNLDVWSVKNSLQFNSSKCEILTVTRKKNPSTFPYNLAGNDLVRCDEVRDLGITITYNLKWDSHVTRIRSTANKCLGLLKQTCYDLPDTRARRALVCIYP</sequence>
<protein>
    <submittedName>
        <fullName evidence="1">Uncharacterized protein</fullName>
    </submittedName>
</protein>
<name>A0A6S7IXE1_PARCT</name>
<dbReference type="Proteomes" id="UP001152795">
    <property type="component" value="Unassembled WGS sequence"/>
</dbReference>
<dbReference type="PANTHER" id="PTHR33332">
    <property type="entry name" value="REVERSE TRANSCRIPTASE DOMAIN-CONTAINING PROTEIN"/>
    <property type="match status" value="1"/>
</dbReference>
<evidence type="ECO:0000313" key="2">
    <source>
        <dbReference type="Proteomes" id="UP001152795"/>
    </source>
</evidence>
<accession>A0A6S7IXE1</accession>
<organism evidence="1 2">
    <name type="scientific">Paramuricea clavata</name>
    <name type="common">Red gorgonian</name>
    <name type="synonym">Violescent sea-whip</name>
    <dbReference type="NCBI Taxonomy" id="317549"/>
    <lineage>
        <taxon>Eukaryota</taxon>
        <taxon>Metazoa</taxon>
        <taxon>Cnidaria</taxon>
        <taxon>Anthozoa</taxon>
        <taxon>Octocorallia</taxon>
        <taxon>Malacalcyonacea</taxon>
        <taxon>Plexauridae</taxon>
        <taxon>Paramuricea</taxon>
    </lineage>
</organism>
<dbReference type="PROSITE" id="PS50878">
    <property type="entry name" value="RT_POL"/>
    <property type="match status" value="1"/>
</dbReference>
<reference evidence="1" key="1">
    <citation type="submission" date="2020-04" db="EMBL/GenBank/DDBJ databases">
        <authorList>
            <person name="Alioto T."/>
            <person name="Alioto T."/>
            <person name="Gomez Garrido J."/>
        </authorList>
    </citation>
    <scope>NUCLEOTIDE SEQUENCE</scope>
    <source>
        <strain evidence="1">A484AB</strain>
    </source>
</reference>
<dbReference type="InterPro" id="IPR000477">
    <property type="entry name" value="RT_dom"/>
</dbReference>
<comment type="caution">
    <text evidence="1">The sequence shown here is derived from an EMBL/GenBank/DDBJ whole genome shotgun (WGS) entry which is preliminary data.</text>
</comment>
<dbReference type="EMBL" id="CACRXK020012065">
    <property type="protein sequence ID" value="CAB4022627.1"/>
    <property type="molecule type" value="Genomic_DNA"/>
</dbReference>
<evidence type="ECO:0000313" key="1">
    <source>
        <dbReference type="EMBL" id="CAB4022627.1"/>
    </source>
</evidence>
<keyword evidence="2" id="KW-1185">Reference proteome</keyword>
<dbReference type="SUPFAM" id="SSF56672">
    <property type="entry name" value="DNA/RNA polymerases"/>
    <property type="match status" value="1"/>
</dbReference>
<dbReference type="InterPro" id="IPR043502">
    <property type="entry name" value="DNA/RNA_pol_sf"/>
</dbReference>
<dbReference type="OrthoDB" id="5244787at2759"/>
<feature type="non-terminal residue" evidence="1">
    <location>
        <position position="1"/>
    </location>
</feature>